<proteinExistence type="predicted"/>
<reference evidence="1 2" key="1">
    <citation type="submission" date="2023-07" db="EMBL/GenBank/DDBJ databases">
        <title>Sequencing the genomes of 1000 actinobacteria strains.</title>
        <authorList>
            <person name="Klenk H.-P."/>
        </authorList>
    </citation>
    <scope>NUCLEOTIDE SEQUENCE [LARGE SCALE GENOMIC DNA]</scope>
    <source>
        <strain evidence="1 2">DSM 45554</strain>
    </source>
</reference>
<name>A0ABU2CIV4_9MICO</name>
<protein>
    <submittedName>
        <fullName evidence="1">Uncharacterized protein</fullName>
    </submittedName>
</protein>
<evidence type="ECO:0000313" key="1">
    <source>
        <dbReference type="EMBL" id="MDR7381256.1"/>
    </source>
</evidence>
<gene>
    <name evidence="1" type="ORF">J2S48_000771</name>
</gene>
<evidence type="ECO:0000313" key="2">
    <source>
        <dbReference type="Proteomes" id="UP001183585"/>
    </source>
</evidence>
<accession>A0ABU2CIV4</accession>
<dbReference type="RefSeq" id="WP_274997489.1">
    <property type="nucleotide sequence ID" value="NZ_JAJQQP010000016.1"/>
</dbReference>
<keyword evidence="2" id="KW-1185">Reference proteome</keyword>
<organism evidence="1 2">
    <name type="scientific">Promicromonospora iranensis</name>
    <dbReference type="NCBI Taxonomy" id="1105144"/>
    <lineage>
        <taxon>Bacteria</taxon>
        <taxon>Bacillati</taxon>
        <taxon>Actinomycetota</taxon>
        <taxon>Actinomycetes</taxon>
        <taxon>Micrococcales</taxon>
        <taxon>Promicromonosporaceae</taxon>
        <taxon>Promicromonospora</taxon>
    </lineage>
</organism>
<dbReference type="Proteomes" id="UP001183585">
    <property type="component" value="Unassembled WGS sequence"/>
</dbReference>
<comment type="caution">
    <text evidence="1">The sequence shown here is derived from an EMBL/GenBank/DDBJ whole genome shotgun (WGS) entry which is preliminary data.</text>
</comment>
<sequence>MGAVAARLTETFADDRDFGSAGVDDGQLFVYWHGSVPQRVHDIAADIQVDVRDAPIEPGLLRDTATTLVETEPDVTSAMSMHDFTGLTITVDPGASADELAAELATRLDIPVQATTDRIMPFGTG</sequence>
<dbReference type="EMBL" id="JAVDYE010000001">
    <property type="protein sequence ID" value="MDR7381256.1"/>
    <property type="molecule type" value="Genomic_DNA"/>
</dbReference>